<accession>A0A4R5UC54</accession>
<dbReference type="Gene3D" id="3.30.70.270">
    <property type="match status" value="1"/>
</dbReference>
<dbReference type="PANTHER" id="PTHR45138:SF9">
    <property type="entry name" value="DIGUANYLATE CYCLASE DGCM-RELATED"/>
    <property type="match status" value="1"/>
</dbReference>
<dbReference type="EC" id="2.7.7.65" evidence="2"/>
<evidence type="ECO:0000256" key="4">
    <source>
        <dbReference type="SAM" id="Phobius"/>
    </source>
</evidence>
<keyword evidence="4" id="KW-0812">Transmembrane</keyword>
<keyword evidence="7" id="KW-1185">Reference proteome</keyword>
<dbReference type="AlphaFoldDB" id="A0A4R5UC54"/>
<evidence type="ECO:0000313" key="6">
    <source>
        <dbReference type="EMBL" id="TDK32834.1"/>
    </source>
</evidence>
<evidence type="ECO:0000259" key="5">
    <source>
        <dbReference type="PROSITE" id="PS50887"/>
    </source>
</evidence>
<dbReference type="RefSeq" id="WP_133392375.1">
    <property type="nucleotide sequence ID" value="NZ_SMTG01000002.1"/>
</dbReference>
<name>A0A4R5UC54_9GAMM</name>
<dbReference type="GO" id="GO:0052621">
    <property type="term" value="F:diguanylate cyclase activity"/>
    <property type="evidence" value="ECO:0007669"/>
    <property type="project" value="UniProtKB-EC"/>
</dbReference>
<dbReference type="InterPro" id="IPR050469">
    <property type="entry name" value="Diguanylate_Cyclase"/>
</dbReference>
<gene>
    <name evidence="6" type="ORF">E2F49_01875</name>
</gene>
<dbReference type="GO" id="GO:0005886">
    <property type="term" value="C:plasma membrane"/>
    <property type="evidence" value="ECO:0007669"/>
    <property type="project" value="TreeGrafter"/>
</dbReference>
<keyword evidence="4" id="KW-1133">Transmembrane helix</keyword>
<feature type="transmembrane region" description="Helical" evidence="4">
    <location>
        <begin position="71"/>
        <end position="97"/>
    </location>
</feature>
<dbReference type="GO" id="GO:1902201">
    <property type="term" value="P:negative regulation of bacterial-type flagellum-dependent cell motility"/>
    <property type="evidence" value="ECO:0007669"/>
    <property type="project" value="TreeGrafter"/>
</dbReference>
<comment type="cofactor">
    <cofactor evidence="1">
        <name>Mg(2+)</name>
        <dbReference type="ChEBI" id="CHEBI:18420"/>
    </cofactor>
</comment>
<dbReference type="PANTHER" id="PTHR45138">
    <property type="entry name" value="REGULATORY COMPONENTS OF SENSORY TRANSDUCTION SYSTEM"/>
    <property type="match status" value="1"/>
</dbReference>
<dbReference type="Pfam" id="PF00990">
    <property type="entry name" value="GGDEF"/>
    <property type="match status" value="1"/>
</dbReference>
<evidence type="ECO:0000256" key="3">
    <source>
        <dbReference type="ARBA" id="ARBA00034247"/>
    </source>
</evidence>
<keyword evidence="4" id="KW-0472">Membrane</keyword>
<protein>
    <recommendedName>
        <fullName evidence="2">diguanylate cyclase</fullName>
        <ecNumber evidence="2">2.7.7.65</ecNumber>
    </recommendedName>
</protein>
<comment type="catalytic activity">
    <reaction evidence="3">
        <text>2 GTP = 3',3'-c-di-GMP + 2 diphosphate</text>
        <dbReference type="Rhea" id="RHEA:24898"/>
        <dbReference type="ChEBI" id="CHEBI:33019"/>
        <dbReference type="ChEBI" id="CHEBI:37565"/>
        <dbReference type="ChEBI" id="CHEBI:58805"/>
        <dbReference type="EC" id="2.7.7.65"/>
    </reaction>
</comment>
<dbReference type="OrthoDB" id="9803824at2"/>
<evidence type="ECO:0000256" key="1">
    <source>
        <dbReference type="ARBA" id="ARBA00001946"/>
    </source>
</evidence>
<dbReference type="InterPro" id="IPR043128">
    <property type="entry name" value="Rev_trsase/Diguanyl_cyclase"/>
</dbReference>
<feature type="transmembrane region" description="Helical" evidence="4">
    <location>
        <begin position="109"/>
        <end position="127"/>
    </location>
</feature>
<dbReference type="FunFam" id="3.30.70.270:FF:000001">
    <property type="entry name" value="Diguanylate cyclase domain protein"/>
    <property type="match status" value="1"/>
</dbReference>
<sequence>MISRLRNDFRLTIITLLGSVSSAVIGSFMVWRLLRGDWLLGVFDAAVVVSVMAVVRMAWRDGHTERAGAWMAVINSGFGIVAGLVLGAGASGWIYVILMTSFYLAPLRVAATAGGLLLVCASAILLWRDVGPNHISTMVTWSLVYGFSLAFARRASKHRDSLEALASLDPLTGIPNRGMLEADLQQAILRRQGGRFGVLVLDLDRFKAVNDTFGHAAGDAVLVDLARLLREELRQGDSVYRFGGEEFVMLLPVGSEGALARAGERVRAAVETHLVGPGGPITVAIGGAMLSVERDWQDWFARADASLYLAKRAGGNTVHVADPL</sequence>
<reference evidence="6 7" key="1">
    <citation type="submission" date="2019-03" db="EMBL/GenBank/DDBJ databases">
        <title>Luteimonas zhaokaii sp.nov., isolated from the rectal contents of Plateau pika in Yushu, Qinghai Province, China.</title>
        <authorList>
            <person name="Zhang G."/>
        </authorList>
    </citation>
    <scope>NUCLEOTIDE SEQUENCE [LARGE SCALE GENOMIC DNA]</scope>
    <source>
        <strain evidence="6 7">THG-MD21</strain>
    </source>
</reference>
<feature type="transmembrane region" description="Helical" evidence="4">
    <location>
        <begin position="38"/>
        <end position="59"/>
    </location>
</feature>
<dbReference type="NCBIfam" id="TIGR00254">
    <property type="entry name" value="GGDEF"/>
    <property type="match status" value="1"/>
</dbReference>
<dbReference type="InterPro" id="IPR000160">
    <property type="entry name" value="GGDEF_dom"/>
</dbReference>
<proteinExistence type="predicted"/>
<comment type="caution">
    <text evidence="6">The sequence shown here is derived from an EMBL/GenBank/DDBJ whole genome shotgun (WGS) entry which is preliminary data.</text>
</comment>
<dbReference type="EMBL" id="SMTG01000002">
    <property type="protein sequence ID" value="TDK32834.1"/>
    <property type="molecule type" value="Genomic_DNA"/>
</dbReference>
<organism evidence="6 7">
    <name type="scientific">Luteimonas terrae</name>
    <dbReference type="NCBI Taxonomy" id="1530191"/>
    <lineage>
        <taxon>Bacteria</taxon>
        <taxon>Pseudomonadati</taxon>
        <taxon>Pseudomonadota</taxon>
        <taxon>Gammaproteobacteria</taxon>
        <taxon>Lysobacterales</taxon>
        <taxon>Lysobacteraceae</taxon>
        <taxon>Luteimonas</taxon>
    </lineage>
</organism>
<dbReference type="Proteomes" id="UP000295543">
    <property type="component" value="Unassembled WGS sequence"/>
</dbReference>
<feature type="transmembrane region" description="Helical" evidence="4">
    <location>
        <begin position="12"/>
        <end position="31"/>
    </location>
</feature>
<evidence type="ECO:0000313" key="7">
    <source>
        <dbReference type="Proteomes" id="UP000295543"/>
    </source>
</evidence>
<feature type="domain" description="GGDEF" evidence="5">
    <location>
        <begin position="194"/>
        <end position="323"/>
    </location>
</feature>
<feature type="transmembrane region" description="Helical" evidence="4">
    <location>
        <begin position="133"/>
        <end position="152"/>
    </location>
</feature>
<evidence type="ECO:0000256" key="2">
    <source>
        <dbReference type="ARBA" id="ARBA00012528"/>
    </source>
</evidence>
<dbReference type="SMART" id="SM00267">
    <property type="entry name" value="GGDEF"/>
    <property type="match status" value="1"/>
</dbReference>
<dbReference type="CDD" id="cd01949">
    <property type="entry name" value="GGDEF"/>
    <property type="match status" value="1"/>
</dbReference>
<dbReference type="SUPFAM" id="SSF55073">
    <property type="entry name" value="Nucleotide cyclase"/>
    <property type="match status" value="1"/>
</dbReference>
<dbReference type="PROSITE" id="PS50887">
    <property type="entry name" value="GGDEF"/>
    <property type="match status" value="1"/>
</dbReference>
<dbReference type="InterPro" id="IPR029787">
    <property type="entry name" value="Nucleotide_cyclase"/>
</dbReference>
<dbReference type="GO" id="GO:0043709">
    <property type="term" value="P:cell adhesion involved in single-species biofilm formation"/>
    <property type="evidence" value="ECO:0007669"/>
    <property type="project" value="TreeGrafter"/>
</dbReference>